<dbReference type="Pfam" id="PF01751">
    <property type="entry name" value="Toprim"/>
    <property type="match status" value="1"/>
</dbReference>
<evidence type="ECO:0000256" key="1">
    <source>
        <dbReference type="ARBA" id="ARBA00000213"/>
    </source>
</evidence>
<evidence type="ECO:0000256" key="6">
    <source>
        <dbReference type="ARBA" id="ARBA00022842"/>
    </source>
</evidence>
<feature type="site" description="Interaction with DNA" evidence="10">
    <location>
        <position position="154"/>
    </location>
</feature>
<dbReference type="Proteomes" id="UP000192569">
    <property type="component" value="Chromosome I"/>
</dbReference>
<dbReference type="Gene3D" id="3.40.50.140">
    <property type="match status" value="1"/>
</dbReference>
<dbReference type="InterPro" id="IPR000380">
    <property type="entry name" value="Topo_IA"/>
</dbReference>
<evidence type="ECO:0000256" key="8">
    <source>
        <dbReference type="ARBA" id="ARBA00023125"/>
    </source>
</evidence>
<dbReference type="NCBIfam" id="TIGR01051">
    <property type="entry name" value="topA_bact"/>
    <property type="match status" value="1"/>
</dbReference>
<dbReference type="STRING" id="698762.SAMN00808754_1246"/>
<dbReference type="InterPro" id="IPR003602">
    <property type="entry name" value="Topo_IA_DNA-bd_dom"/>
</dbReference>
<dbReference type="SUPFAM" id="SSF56712">
    <property type="entry name" value="Prokaryotic type I DNA topoisomerase"/>
    <property type="match status" value="1"/>
</dbReference>
<dbReference type="Pfam" id="PF01396">
    <property type="entry name" value="Zn_ribbon_Top1"/>
    <property type="match status" value="3"/>
</dbReference>
<keyword evidence="7 10" id="KW-0799">Topoisomerase</keyword>
<dbReference type="SUPFAM" id="SSF57783">
    <property type="entry name" value="Zinc beta-ribbon"/>
    <property type="match status" value="1"/>
</dbReference>
<dbReference type="GO" id="GO:0003917">
    <property type="term" value="F:DNA topoisomerase type I (single strand cut, ATP-independent) activity"/>
    <property type="evidence" value="ECO:0007669"/>
    <property type="project" value="UniProtKB-UniRule"/>
</dbReference>
<keyword evidence="9 10" id="KW-0413">Isomerase</keyword>
<keyword evidence="14" id="KW-1185">Reference proteome</keyword>
<feature type="site" description="Interaction with DNA" evidence="10">
    <location>
        <position position="147"/>
    </location>
</feature>
<feature type="domain" description="Toprim" evidence="11">
    <location>
        <begin position="3"/>
        <end position="113"/>
    </location>
</feature>
<dbReference type="CDD" id="cd03363">
    <property type="entry name" value="TOPRIM_TopoIA_TopoI"/>
    <property type="match status" value="1"/>
</dbReference>
<evidence type="ECO:0000256" key="5">
    <source>
        <dbReference type="ARBA" id="ARBA00022833"/>
    </source>
</evidence>
<dbReference type="GO" id="GO:0005694">
    <property type="term" value="C:chromosome"/>
    <property type="evidence" value="ECO:0007669"/>
    <property type="project" value="InterPro"/>
</dbReference>
<dbReference type="AlphaFoldDB" id="A0A1W1VQ29"/>
<dbReference type="PROSITE" id="PS50880">
    <property type="entry name" value="TOPRIM"/>
    <property type="match status" value="1"/>
</dbReference>
<dbReference type="EC" id="5.6.2.1" evidence="10"/>
<evidence type="ECO:0000256" key="3">
    <source>
        <dbReference type="ARBA" id="ARBA00022723"/>
    </source>
</evidence>
<dbReference type="CDD" id="cd00186">
    <property type="entry name" value="TOP1Ac"/>
    <property type="match status" value="1"/>
</dbReference>
<dbReference type="HAMAP" id="MF_00952">
    <property type="entry name" value="Topoisom_1_prok"/>
    <property type="match status" value="1"/>
</dbReference>
<evidence type="ECO:0000256" key="7">
    <source>
        <dbReference type="ARBA" id="ARBA00023029"/>
    </source>
</evidence>
<keyword evidence="8 10" id="KW-0238">DNA-binding</keyword>
<comment type="similarity">
    <text evidence="2 10">Belongs to the type IA topoisomerase family.</text>
</comment>
<dbReference type="PANTHER" id="PTHR42785:SF1">
    <property type="entry name" value="DNA TOPOISOMERASE"/>
    <property type="match status" value="1"/>
</dbReference>
<dbReference type="OrthoDB" id="9804262at2"/>
<feature type="site" description="Interaction with DNA" evidence="10">
    <location>
        <position position="142"/>
    </location>
</feature>
<protein>
    <recommendedName>
        <fullName evidence="10">DNA topoisomerase 1</fullName>
        <ecNumber evidence="10">5.6.2.1</ecNumber>
    </recommendedName>
    <alternativeName>
        <fullName evidence="10">DNA topoisomerase I</fullName>
    </alternativeName>
</protein>
<dbReference type="Gene3D" id="2.70.20.10">
    <property type="entry name" value="Topoisomerase I, domain 3"/>
    <property type="match status" value="1"/>
</dbReference>
<dbReference type="InterPro" id="IPR028612">
    <property type="entry name" value="Topoisom_1_IA"/>
</dbReference>
<reference evidence="13 14" key="1">
    <citation type="submission" date="2017-04" db="EMBL/GenBank/DDBJ databases">
        <authorList>
            <person name="Afonso C.L."/>
            <person name="Miller P.J."/>
            <person name="Scott M.A."/>
            <person name="Spackman E."/>
            <person name="Goraichik I."/>
            <person name="Dimitrov K.M."/>
            <person name="Suarez D.L."/>
            <person name="Swayne D.E."/>
        </authorList>
    </citation>
    <scope>NUCLEOTIDE SEQUENCE [LARGE SCALE GENOMIC DNA]</scope>
    <source>
        <strain evidence="13 14">ToBE</strain>
    </source>
</reference>
<evidence type="ECO:0000313" key="13">
    <source>
        <dbReference type="EMBL" id="SMB95457.1"/>
    </source>
</evidence>
<feature type="active site" description="O-(5'-phospho-DNA)-tyrosine intermediate" evidence="10">
    <location>
        <position position="300"/>
    </location>
</feature>
<dbReference type="InterPro" id="IPR006171">
    <property type="entry name" value="TOPRIM_dom"/>
</dbReference>
<keyword evidence="3" id="KW-0479">Metal-binding</keyword>
<dbReference type="InterPro" id="IPR034149">
    <property type="entry name" value="TOPRIM_TopoI"/>
</dbReference>
<dbReference type="GO" id="GO:0006265">
    <property type="term" value="P:DNA topological change"/>
    <property type="evidence" value="ECO:0007669"/>
    <property type="project" value="UniProtKB-UniRule"/>
</dbReference>
<dbReference type="Gene3D" id="1.10.290.10">
    <property type="entry name" value="Topoisomerase I, domain 4"/>
    <property type="match status" value="1"/>
</dbReference>
<sequence length="699" mass="80024">MAKTLVIVESPAKAKTISKFLGRDYLVKSSMGHVRDLPKSQFGVDIEHGFEPYYITIRGKGEIVKELREAAQKTERVLLAPDPDREGEAIAWHLQHLLGLPDGRCRIEFNEITRQAVLEAIKNPRPIDMDRVAAQQARRVLDRLVGYKLSPLLWRKIKKGLSAGRVQSVAVRLIVDREREIANFKPEEYWTLTAWLKTGEEGTTFAAKLHKFQGETINVKNKEDMDEILAALAGVSFQVVEVKKRERRKNPPDPFTTSTLQQEAYRRLNFTTRRTMQVAQELYEGIDLGPDLGRVGLVTYIRTDSTRIAQVAQQEAREYLLKHFGPLYVPARVRRQGERKEHVQDAHEAIRPTSVWREPEAIKEALTRDQYRLYSLIWERFLASQMEAALLDTVIVDIAAGEYLFRASGSVIKFPGFLKVFKGEREQEDWEKEELLPEVSEGQILTLVSLEPKQHFTQPPPRYTEATLVKTMEELGIGRPSTYAPTIETILSRGYVVREQKHLVPTELGCIVVDLLKEYFPDIIDVEFTAHMEAKLDEVEAGKLSWRKVVEEFYIPFSKVLEQAEAKIGILKLPEEITEEKCEACGRNLVVRQGRYGKFLACPGFPECRFTKPLLTGIGVECPRCGQEIVERKSKRGRKFYTCKNYPECDYFSWDKPAQSFCPECGSRLVEKGGRRSLRLVCPSKDCGYQEEVRRQGEA</sequence>
<dbReference type="InterPro" id="IPR003601">
    <property type="entry name" value="Topo_IA_2"/>
</dbReference>
<dbReference type="GO" id="GO:0008270">
    <property type="term" value="F:zinc ion binding"/>
    <property type="evidence" value="ECO:0007669"/>
    <property type="project" value="UniProtKB-KW"/>
</dbReference>
<comment type="subunit">
    <text evidence="10">Monomer.</text>
</comment>
<dbReference type="InterPro" id="IPR013497">
    <property type="entry name" value="Topo_IA_cen"/>
</dbReference>
<feature type="region of interest" description="Interaction with DNA" evidence="10">
    <location>
        <begin position="162"/>
        <end position="167"/>
    </location>
</feature>
<dbReference type="InterPro" id="IPR005733">
    <property type="entry name" value="TopoI_bac-type"/>
</dbReference>
<dbReference type="PROSITE" id="PS52039">
    <property type="entry name" value="TOPO_IA_2"/>
    <property type="match status" value="1"/>
</dbReference>
<evidence type="ECO:0000313" key="14">
    <source>
        <dbReference type="Proteomes" id="UP000192569"/>
    </source>
</evidence>
<name>A0A1W1VQ29_9FIRM</name>
<evidence type="ECO:0000259" key="11">
    <source>
        <dbReference type="PROSITE" id="PS50880"/>
    </source>
</evidence>
<dbReference type="SMART" id="SM00437">
    <property type="entry name" value="TOP1Ac"/>
    <property type="match status" value="1"/>
</dbReference>
<dbReference type="InterPro" id="IPR013825">
    <property type="entry name" value="Topo_IA_cen_sub2"/>
</dbReference>
<feature type="site" description="Interaction with DNA" evidence="10">
    <location>
        <position position="493"/>
    </location>
</feature>
<keyword evidence="4" id="KW-0863">Zinc-finger</keyword>
<evidence type="ECO:0000256" key="10">
    <source>
        <dbReference type="HAMAP-Rule" id="MF_00952"/>
    </source>
</evidence>
<feature type="site" description="Interaction with DNA" evidence="10">
    <location>
        <position position="302"/>
    </location>
</feature>
<dbReference type="SMART" id="SM00436">
    <property type="entry name" value="TOP1Bc"/>
    <property type="match status" value="1"/>
</dbReference>
<organism evidence="13 14">
    <name type="scientific">Thermanaeromonas toyohensis ToBE</name>
    <dbReference type="NCBI Taxonomy" id="698762"/>
    <lineage>
        <taxon>Bacteria</taxon>
        <taxon>Bacillati</taxon>
        <taxon>Bacillota</taxon>
        <taxon>Clostridia</taxon>
        <taxon>Neomoorellales</taxon>
        <taxon>Neomoorellaceae</taxon>
        <taxon>Thermanaeromonas</taxon>
    </lineage>
</organism>
<gene>
    <name evidence="10" type="primary">topA</name>
    <name evidence="13" type="ORF">SAMN00808754_1246</name>
</gene>
<dbReference type="InterPro" id="IPR013498">
    <property type="entry name" value="Topo_IA_Znf"/>
</dbReference>
<keyword evidence="5" id="KW-0862">Zinc</keyword>
<dbReference type="PANTHER" id="PTHR42785">
    <property type="entry name" value="DNA TOPOISOMERASE, TYPE IA, CORE"/>
    <property type="match status" value="1"/>
</dbReference>
<dbReference type="InterPro" id="IPR013824">
    <property type="entry name" value="Topo_IA_cen_sub1"/>
</dbReference>
<keyword evidence="6" id="KW-0460">Magnesium</keyword>
<dbReference type="Pfam" id="PF01131">
    <property type="entry name" value="Topoisom_bac"/>
    <property type="match status" value="1"/>
</dbReference>
<proteinExistence type="inferred from homology"/>
<feature type="site" description="Interaction with DNA" evidence="10">
    <location>
        <position position="139"/>
    </location>
</feature>
<dbReference type="Gene3D" id="1.10.460.10">
    <property type="entry name" value="Topoisomerase I, domain 2"/>
    <property type="match status" value="1"/>
</dbReference>
<evidence type="ECO:0000256" key="9">
    <source>
        <dbReference type="ARBA" id="ARBA00023235"/>
    </source>
</evidence>
<comment type="function">
    <text evidence="10">Releases the supercoiling and torsional tension of DNA, which is introduced during the DNA replication and transcription, by transiently cleaving and rejoining one strand of the DNA duplex. Introduces a single-strand break via transesterification at a target site in duplex DNA. The scissile phosphodiester is attacked by the catalytic tyrosine of the enzyme, resulting in the formation of a DNA-(5'-phosphotyrosyl)-enzyme intermediate and the expulsion of a 3'-OH DNA strand. The free DNA strand then undergoes passage around the unbroken strand, thus removing DNA supercoils. Finally, in the religation step, the DNA 3'-OH attacks the covalent intermediate to expel the active-site tyrosine and restore the DNA phosphodiester backbone.</text>
</comment>
<dbReference type="PRINTS" id="PR00417">
    <property type="entry name" value="PRTPISMRASEI"/>
</dbReference>
<feature type="site" description="Interaction with DNA" evidence="10">
    <location>
        <position position="138"/>
    </location>
</feature>
<dbReference type="SMART" id="SM00493">
    <property type="entry name" value="TOPRIM"/>
    <property type="match status" value="1"/>
</dbReference>
<evidence type="ECO:0000259" key="12">
    <source>
        <dbReference type="PROSITE" id="PS52039"/>
    </source>
</evidence>
<dbReference type="EMBL" id="LT838272">
    <property type="protein sequence ID" value="SMB95457.1"/>
    <property type="molecule type" value="Genomic_DNA"/>
</dbReference>
<dbReference type="InterPro" id="IPR023405">
    <property type="entry name" value="Topo_IA_core_domain"/>
</dbReference>
<feature type="domain" description="Topo IA-type catalytic" evidence="12">
    <location>
        <begin position="128"/>
        <end position="561"/>
    </location>
</feature>
<dbReference type="Gene3D" id="3.30.65.10">
    <property type="entry name" value="Bacterial Topoisomerase I, domain 1"/>
    <property type="match status" value="2"/>
</dbReference>
<feature type="site" description="Interaction with DNA" evidence="10">
    <location>
        <position position="33"/>
    </location>
</feature>
<dbReference type="GO" id="GO:0003677">
    <property type="term" value="F:DNA binding"/>
    <property type="evidence" value="ECO:0007669"/>
    <property type="project" value="UniProtKB-KW"/>
</dbReference>
<comment type="catalytic activity">
    <reaction evidence="1 10">
        <text>ATP-independent breakage of single-stranded DNA, followed by passage and rejoining.</text>
        <dbReference type="EC" id="5.6.2.1"/>
    </reaction>
</comment>
<evidence type="ECO:0000256" key="4">
    <source>
        <dbReference type="ARBA" id="ARBA00022771"/>
    </source>
</evidence>
<dbReference type="RefSeq" id="WP_084664856.1">
    <property type="nucleotide sequence ID" value="NZ_LT838272.1"/>
</dbReference>
<dbReference type="InterPro" id="IPR013826">
    <property type="entry name" value="Topo_IA_cen_sub3"/>
</dbReference>
<accession>A0A1W1VQ29</accession>
<evidence type="ECO:0000256" key="2">
    <source>
        <dbReference type="ARBA" id="ARBA00009446"/>
    </source>
</evidence>